<dbReference type="EMBL" id="FQZE01000058">
    <property type="protein sequence ID" value="SHK06094.1"/>
    <property type="molecule type" value="Genomic_DNA"/>
</dbReference>
<name>A0A1M6PDU3_9BACT</name>
<sequence>MWIPADNADSISAIISEISGRYIKKLVGGIIFQRTDFQTSTPLSLTVTVSGVSHRDRCAGTVIQYITI</sequence>
<organism evidence="1 2">
    <name type="scientific">Tangfeifania diversioriginum</name>
    <dbReference type="NCBI Taxonomy" id="1168035"/>
    <lineage>
        <taxon>Bacteria</taxon>
        <taxon>Pseudomonadati</taxon>
        <taxon>Bacteroidota</taxon>
        <taxon>Bacteroidia</taxon>
        <taxon>Marinilabiliales</taxon>
        <taxon>Prolixibacteraceae</taxon>
        <taxon>Tangfeifania</taxon>
    </lineage>
</organism>
<proteinExistence type="predicted"/>
<dbReference type="Proteomes" id="UP000184050">
    <property type="component" value="Unassembled WGS sequence"/>
</dbReference>
<reference evidence="1 2" key="1">
    <citation type="submission" date="2016-11" db="EMBL/GenBank/DDBJ databases">
        <authorList>
            <person name="Jaros S."/>
            <person name="Januszkiewicz K."/>
            <person name="Wedrychowicz H."/>
        </authorList>
    </citation>
    <scope>NUCLEOTIDE SEQUENCE [LARGE SCALE GENOMIC DNA]</scope>
    <source>
        <strain evidence="1 2">DSM 27063</strain>
    </source>
</reference>
<gene>
    <name evidence="1" type="ORF">SAMN05444280_1581</name>
</gene>
<evidence type="ECO:0000313" key="1">
    <source>
        <dbReference type="EMBL" id="SHK06094.1"/>
    </source>
</evidence>
<keyword evidence="2" id="KW-1185">Reference proteome</keyword>
<accession>A0A1M6PDU3</accession>
<dbReference type="AlphaFoldDB" id="A0A1M6PDU3"/>
<protein>
    <submittedName>
        <fullName evidence="1">Uncharacterized protein</fullName>
    </submittedName>
</protein>
<evidence type="ECO:0000313" key="2">
    <source>
        <dbReference type="Proteomes" id="UP000184050"/>
    </source>
</evidence>